<reference evidence="3" key="1">
    <citation type="journal article" date="2021" name="PeerJ">
        <title>Extensive microbial diversity within the chicken gut microbiome revealed by metagenomics and culture.</title>
        <authorList>
            <person name="Gilroy R."/>
            <person name="Ravi A."/>
            <person name="Getino M."/>
            <person name="Pursley I."/>
            <person name="Horton D.L."/>
            <person name="Alikhan N.F."/>
            <person name="Baker D."/>
            <person name="Gharbi K."/>
            <person name="Hall N."/>
            <person name="Watson M."/>
            <person name="Adriaenssens E.M."/>
            <person name="Foster-Nyarko E."/>
            <person name="Jarju S."/>
            <person name="Secka A."/>
            <person name="Antonio M."/>
            <person name="Oren A."/>
            <person name="Chaudhuri R.R."/>
            <person name="La Ragione R."/>
            <person name="Hildebrand F."/>
            <person name="Pallen M.J."/>
        </authorList>
    </citation>
    <scope>NUCLEOTIDE SEQUENCE</scope>
    <source>
        <strain evidence="3">ChiW4-1371</strain>
    </source>
</reference>
<reference evidence="3" key="2">
    <citation type="submission" date="2021-04" db="EMBL/GenBank/DDBJ databases">
        <authorList>
            <person name="Gilroy R."/>
        </authorList>
    </citation>
    <scope>NUCLEOTIDE SEQUENCE</scope>
    <source>
        <strain evidence="3">ChiW4-1371</strain>
    </source>
</reference>
<dbReference type="AlphaFoldDB" id="A0A9D2KCQ2"/>
<accession>A0A9D2KCQ2</accession>
<dbReference type="Pfam" id="PF00149">
    <property type="entry name" value="Metallophos"/>
    <property type="match status" value="1"/>
</dbReference>
<dbReference type="EMBL" id="DXAQ01000128">
    <property type="protein sequence ID" value="HIZ90007.1"/>
    <property type="molecule type" value="Genomic_DNA"/>
</dbReference>
<evidence type="ECO:0000313" key="4">
    <source>
        <dbReference type="Proteomes" id="UP000824176"/>
    </source>
</evidence>
<keyword evidence="1" id="KW-0472">Membrane</keyword>
<dbReference type="Gene3D" id="3.60.21.10">
    <property type="match status" value="1"/>
</dbReference>
<dbReference type="InterPro" id="IPR051158">
    <property type="entry name" value="Metallophosphoesterase_sf"/>
</dbReference>
<sequence length="372" mass="42095">MGILILIILQSIVFGLYTAYRLYQAFFTKYKKLPVIISLLLVFSSFLIVRILVKYCHINVPHNIVFATHIILAVTNYLFMYLIITDIVRIIFKIIHKPFITHKLQLIIVLSATFITVLYGYINSHDTKTAEYNITLNKHLNGELKIAAVSDLHIGADMSPARLEKEVNNINKYNPDIIFIAGDIIDNNIKDFTYAHIDALKKLYAPLGVYAVIGNHDYYSADAATLKSLIEKTNIKVLLDNVTYIQEKGIYIIGRDSLRHTNDNGSKRQNIVSLYNNIEDKSKPVIILDHVPKGLDDGRKINADIQISGHTHDEQTFPLNLIIKILTFLPHGMINDNGFYYFVSSGLGLWGPPVRVGTDSEILIINVKGKDL</sequence>
<feature type="transmembrane region" description="Helical" evidence="1">
    <location>
        <begin position="35"/>
        <end position="53"/>
    </location>
</feature>
<dbReference type="PANTHER" id="PTHR31302">
    <property type="entry name" value="TRANSMEMBRANE PROTEIN WITH METALLOPHOSPHOESTERASE DOMAIN-RELATED"/>
    <property type="match status" value="1"/>
</dbReference>
<name>A0A9D2KCQ2_9BACT</name>
<evidence type="ECO:0000256" key="1">
    <source>
        <dbReference type="SAM" id="Phobius"/>
    </source>
</evidence>
<dbReference type="SUPFAM" id="SSF56300">
    <property type="entry name" value="Metallo-dependent phosphatases"/>
    <property type="match status" value="1"/>
</dbReference>
<keyword evidence="1" id="KW-1133">Transmembrane helix</keyword>
<dbReference type="Proteomes" id="UP000824176">
    <property type="component" value="Unassembled WGS sequence"/>
</dbReference>
<keyword evidence="1" id="KW-0812">Transmembrane</keyword>
<evidence type="ECO:0000259" key="2">
    <source>
        <dbReference type="Pfam" id="PF00149"/>
    </source>
</evidence>
<organism evidence="3 4">
    <name type="scientific">Candidatus Mucispirillum faecigallinarum</name>
    <dbReference type="NCBI Taxonomy" id="2838699"/>
    <lineage>
        <taxon>Bacteria</taxon>
        <taxon>Pseudomonadati</taxon>
        <taxon>Deferribacterota</taxon>
        <taxon>Deferribacteres</taxon>
        <taxon>Deferribacterales</taxon>
        <taxon>Mucispirillaceae</taxon>
        <taxon>Mucispirillum</taxon>
    </lineage>
</organism>
<feature type="transmembrane region" description="Helical" evidence="1">
    <location>
        <begin position="6"/>
        <end position="23"/>
    </location>
</feature>
<dbReference type="PANTHER" id="PTHR31302:SF0">
    <property type="entry name" value="TRANSMEMBRANE PROTEIN WITH METALLOPHOSPHOESTERASE DOMAIN"/>
    <property type="match status" value="1"/>
</dbReference>
<evidence type="ECO:0000313" key="3">
    <source>
        <dbReference type="EMBL" id="HIZ90007.1"/>
    </source>
</evidence>
<gene>
    <name evidence="3" type="ORF">H9804_08670</name>
</gene>
<comment type="caution">
    <text evidence="3">The sequence shown here is derived from an EMBL/GenBank/DDBJ whole genome shotgun (WGS) entry which is preliminary data.</text>
</comment>
<dbReference type="InterPro" id="IPR029052">
    <property type="entry name" value="Metallo-depent_PP-like"/>
</dbReference>
<dbReference type="InterPro" id="IPR004843">
    <property type="entry name" value="Calcineurin-like_PHP"/>
</dbReference>
<feature type="transmembrane region" description="Helical" evidence="1">
    <location>
        <begin position="65"/>
        <end position="92"/>
    </location>
</feature>
<dbReference type="GO" id="GO:0016787">
    <property type="term" value="F:hydrolase activity"/>
    <property type="evidence" value="ECO:0007669"/>
    <property type="project" value="InterPro"/>
</dbReference>
<protein>
    <submittedName>
        <fullName evidence="3">Metallophosphoesterase</fullName>
    </submittedName>
</protein>
<feature type="domain" description="Calcineurin-like phosphoesterase" evidence="2">
    <location>
        <begin position="144"/>
        <end position="313"/>
    </location>
</feature>
<proteinExistence type="predicted"/>
<feature type="transmembrane region" description="Helical" evidence="1">
    <location>
        <begin position="104"/>
        <end position="122"/>
    </location>
</feature>